<comment type="caution">
    <text evidence="8">The sequence shown here is derived from an EMBL/GenBank/DDBJ whole genome shotgun (WGS) entry which is preliminary data.</text>
</comment>
<dbReference type="PROSITE" id="PS50850">
    <property type="entry name" value="MFS"/>
    <property type="match status" value="1"/>
</dbReference>
<reference evidence="8 9" key="1">
    <citation type="submission" date="2024-10" db="EMBL/GenBank/DDBJ databases">
        <authorList>
            <person name="Kim D."/>
        </authorList>
    </citation>
    <scope>NUCLEOTIDE SEQUENCE [LARGE SCALE GENOMIC DNA]</scope>
    <source>
        <strain evidence="8">BH-2024</strain>
    </source>
</reference>
<feature type="transmembrane region" description="Helical" evidence="6">
    <location>
        <begin position="81"/>
        <end position="101"/>
    </location>
</feature>
<sequence length="308" mass="33381">MLTASTITEEEKWTNDQMAAANKKAKKASAQCAPTAEPRRNWQHLAIAVLLIASNLFVGITFACIVPFFPIEANAKGLSTAQVGLVIGIFQLCSFFVSPVFGKYLVVLRVHRAFISGLLFTSLCTIALGLSPCLPFGTPFFAGVLLLRVGQAIGNASYSTSSWALIGHLFPQRIVLFTGFMQVAYGLGYVLGPLLGSVLFEIGGFGLPLYSVGLSFTFVIVPSIVLLLFNRHSSIIENQSAIRSGAESDDKVPPRVLQLLAIPDLFLAITSMFLNSSCWYFYEPSLTIFMATVSNWHQGPLTAQQTAN</sequence>
<evidence type="ECO:0000313" key="8">
    <source>
        <dbReference type="EMBL" id="KAL3101630.1"/>
    </source>
</evidence>
<evidence type="ECO:0000256" key="2">
    <source>
        <dbReference type="ARBA" id="ARBA00022448"/>
    </source>
</evidence>
<feature type="transmembrane region" description="Helical" evidence="6">
    <location>
        <begin position="174"/>
        <end position="195"/>
    </location>
</feature>
<evidence type="ECO:0000256" key="6">
    <source>
        <dbReference type="SAM" id="Phobius"/>
    </source>
</evidence>
<dbReference type="GO" id="GO:0016020">
    <property type="term" value="C:membrane"/>
    <property type="evidence" value="ECO:0007669"/>
    <property type="project" value="UniProtKB-SubCell"/>
</dbReference>
<feature type="transmembrane region" description="Helical" evidence="6">
    <location>
        <begin position="259"/>
        <end position="282"/>
    </location>
</feature>
<dbReference type="AlphaFoldDB" id="A0ABD2KFB1"/>
<keyword evidence="4 6" id="KW-1133">Transmembrane helix</keyword>
<evidence type="ECO:0000259" key="7">
    <source>
        <dbReference type="PROSITE" id="PS50850"/>
    </source>
</evidence>
<evidence type="ECO:0000256" key="3">
    <source>
        <dbReference type="ARBA" id="ARBA00022692"/>
    </source>
</evidence>
<keyword evidence="5 6" id="KW-0472">Membrane</keyword>
<name>A0ABD2KFB1_9BILA</name>
<evidence type="ECO:0000256" key="1">
    <source>
        <dbReference type="ARBA" id="ARBA00004141"/>
    </source>
</evidence>
<protein>
    <recommendedName>
        <fullName evidence="7">Major facilitator superfamily (MFS) profile domain-containing protein</fullName>
    </recommendedName>
</protein>
<dbReference type="Gene3D" id="1.20.1250.20">
    <property type="entry name" value="MFS general substrate transporter like domains"/>
    <property type="match status" value="1"/>
</dbReference>
<dbReference type="InterPro" id="IPR011701">
    <property type="entry name" value="MFS"/>
</dbReference>
<gene>
    <name evidence="8" type="ORF">niasHT_021316</name>
</gene>
<dbReference type="PANTHER" id="PTHR23506:SF26">
    <property type="entry name" value="MFS-TYPE TRANSPORTER SLC18B1"/>
    <property type="match status" value="1"/>
</dbReference>
<keyword evidence="9" id="KW-1185">Reference proteome</keyword>
<evidence type="ECO:0000313" key="9">
    <source>
        <dbReference type="Proteomes" id="UP001620626"/>
    </source>
</evidence>
<keyword evidence="2" id="KW-0813">Transport</keyword>
<comment type="subcellular location">
    <subcellularLocation>
        <location evidence="1">Membrane</location>
        <topology evidence="1">Multi-pass membrane protein</topology>
    </subcellularLocation>
</comment>
<evidence type="ECO:0000256" key="4">
    <source>
        <dbReference type="ARBA" id="ARBA00022989"/>
    </source>
</evidence>
<feature type="transmembrane region" description="Helical" evidence="6">
    <location>
        <begin position="113"/>
        <end position="130"/>
    </location>
</feature>
<accession>A0ABD2KFB1</accession>
<feature type="domain" description="Major facilitator superfamily (MFS) profile" evidence="7">
    <location>
        <begin position="47"/>
        <end position="308"/>
    </location>
</feature>
<feature type="transmembrane region" description="Helical" evidence="6">
    <location>
        <begin position="45"/>
        <end position="69"/>
    </location>
</feature>
<dbReference type="SUPFAM" id="SSF103473">
    <property type="entry name" value="MFS general substrate transporter"/>
    <property type="match status" value="1"/>
</dbReference>
<dbReference type="InterPro" id="IPR050930">
    <property type="entry name" value="MFS_Vesicular_Transporter"/>
</dbReference>
<dbReference type="Proteomes" id="UP001620626">
    <property type="component" value="Unassembled WGS sequence"/>
</dbReference>
<dbReference type="PANTHER" id="PTHR23506">
    <property type="entry name" value="GH10249P"/>
    <property type="match status" value="1"/>
</dbReference>
<evidence type="ECO:0000256" key="5">
    <source>
        <dbReference type="ARBA" id="ARBA00023136"/>
    </source>
</evidence>
<keyword evidence="3 6" id="KW-0812">Transmembrane</keyword>
<dbReference type="Pfam" id="PF07690">
    <property type="entry name" value="MFS_1"/>
    <property type="match status" value="1"/>
</dbReference>
<dbReference type="InterPro" id="IPR036259">
    <property type="entry name" value="MFS_trans_sf"/>
</dbReference>
<dbReference type="EMBL" id="JBICBT010000771">
    <property type="protein sequence ID" value="KAL3101630.1"/>
    <property type="molecule type" value="Genomic_DNA"/>
</dbReference>
<proteinExistence type="predicted"/>
<feature type="transmembrane region" description="Helical" evidence="6">
    <location>
        <begin position="207"/>
        <end position="229"/>
    </location>
</feature>
<organism evidence="8 9">
    <name type="scientific">Heterodera trifolii</name>
    <dbReference type="NCBI Taxonomy" id="157864"/>
    <lineage>
        <taxon>Eukaryota</taxon>
        <taxon>Metazoa</taxon>
        <taxon>Ecdysozoa</taxon>
        <taxon>Nematoda</taxon>
        <taxon>Chromadorea</taxon>
        <taxon>Rhabditida</taxon>
        <taxon>Tylenchina</taxon>
        <taxon>Tylenchomorpha</taxon>
        <taxon>Tylenchoidea</taxon>
        <taxon>Heteroderidae</taxon>
        <taxon>Heteroderinae</taxon>
        <taxon>Heterodera</taxon>
    </lineage>
</organism>
<dbReference type="InterPro" id="IPR020846">
    <property type="entry name" value="MFS_dom"/>
</dbReference>